<keyword evidence="6 9" id="KW-1133">Transmembrane helix</keyword>
<keyword evidence="7 9" id="KW-0472">Membrane</keyword>
<dbReference type="Pfam" id="PF04290">
    <property type="entry name" value="DctQ"/>
    <property type="match status" value="1"/>
</dbReference>
<dbReference type="RefSeq" id="WP_273264597.1">
    <property type="nucleotide sequence ID" value="NZ_JAAZVV010000002.1"/>
</dbReference>
<dbReference type="GO" id="GO:0005886">
    <property type="term" value="C:plasma membrane"/>
    <property type="evidence" value="ECO:0007669"/>
    <property type="project" value="UniProtKB-SubCell"/>
</dbReference>
<dbReference type="InterPro" id="IPR055348">
    <property type="entry name" value="DctQ"/>
</dbReference>
<dbReference type="InterPro" id="IPR007387">
    <property type="entry name" value="TRAP_DctQ"/>
</dbReference>
<keyword evidence="3" id="KW-1003">Cell membrane</keyword>
<dbReference type="Proteomes" id="UP000262325">
    <property type="component" value="Unassembled WGS sequence"/>
</dbReference>
<evidence type="ECO:0000256" key="1">
    <source>
        <dbReference type="ARBA" id="ARBA00004429"/>
    </source>
</evidence>
<feature type="transmembrane region" description="Helical" evidence="9">
    <location>
        <begin position="133"/>
        <end position="152"/>
    </location>
</feature>
<dbReference type="PANTHER" id="PTHR35011">
    <property type="entry name" value="2,3-DIKETO-L-GULONATE TRAP TRANSPORTER SMALL PERMEASE PROTEIN YIAM"/>
    <property type="match status" value="1"/>
</dbReference>
<evidence type="ECO:0000313" key="12">
    <source>
        <dbReference type="Proteomes" id="UP000262325"/>
    </source>
</evidence>
<comment type="similarity">
    <text evidence="8">Belongs to the TRAP transporter small permease family.</text>
</comment>
<evidence type="ECO:0000256" key="5">
    <source>
        <dbReference type="ARBA" id="ARBA00022692"/>
    </source>
</evidence>
<evidence type="ECO:0000256" key="6">
    <source>
        <dbReference type="ARBA" id="ARBA00022989"/>
    </source>
</evidence>
<evidence type="ECO:0000259" key="10">
    <source>
        <dbReference type="Pfam" id="PF04290"/>
    </source>
</evidence>
<accession>A0A3D5QDL1</accession>
<sequence length="169" mass="19492">MSALIKLIDSISEFLGKIISYLVYVLLIVVVFEVISRKVFGSPTIWGFEFSFMLYALMFMLGFGFTLKHKMHIGIDIFYSNMSPRKQGFLDLFTYIIFFFPFIYFAVVSSITFTSQSWQMLEHSQSPWAPPIYPFKTVMPVAFLLLGFQGIAEFLKAIYKIKTGEKYGA</sequence>
<keyword evidence="4" id="KW-0997">Cell inner membrane</keyword>
<evidence type="ECO:0000256" key="2">
    <source>
        <dbReference type="ARBA" id="ARBA00022448"/>
    </source>
</evidence>
<comment type="subcellular location">
    <subcellularLocation>
        <location evidence="1">Cell inner membrane</location>
        <topology evidence="1">Multi-pass membrane protein</topology>
    </subcellularLocation>
</comment>
<evidence type="ECO:0000256" key="3">
    <source>
        <dbReference type="ARBA" id="ARBA00022475"/>
    </source>
</evidence>
<name>A0A3D5QDL1_FLESI</name>
<protein>
    <submittedName>
        <fullName evidence="11">C4-dicarboxylate ABC transporter permease</fullName>
    </submittedName>
</protein>
<organism evidence="11 12">
    <name type="scientific">Flexistipes sinusarabici</name>
    <dbReference type="NCBI Taxonomy" id="2352"/>
    <lineage>
        <taxon>Bacteria</taxon>
        <taxon>Pseudomonadati</taxon>
        <taxon>Deferribacterota</taxon>
        <taxon>Deferribacteres</taxon>
        <taxon>Deferribacterales</taxon>
        <taxon>Flexistipitaceae</taxon>
        <taxon>Flexistipes</taxon>
    </lineage>
</organism>
<evidence type="ECO:0000313" key="11">
    <source>
        <dbReference type="EMBL" id="HCW93823.1"/>
    </source>
</evidence>
<feature type="domain" description="Tripartite ATP-independent periplasmic transporters DctQ component" evidence="10">
    <location>
        <begin position="27"/>
        <end position="157"/>
    </location>
</feature>
<comment type="caution">
    <text evidence="11">The sequence shown here is derived from an EMBL/GenBank/DDBJ whole genome shotgun (WGS) entry which is preliminary data.</text>
</comment>
<keyword evidence="5 9" id="KW-0812">Transmembrane</keyword>
<feature type="transmembrane region" description="Helical" evidence="9">
    <location>
        <begin position="21"/>
        <end position="40"/>
    </location>
</feature>
<reference evidence="11 12" key="1">
    <citation type="journal article" date="2018" name="Nat. Biotechnol.">
        <title>A standardized bacterial taxonomy based on genome phylogeny substantially revises the tree of life.</title>
        <authorList>
            <person name="Parks D.H."/>
            <person name="Chuvochina M."/>
            <person name="Waite D.W."/>
            <person name="Rinke C."/>
            <person name="Skarshewski A."/>
            <person name="Chaumeil P.A."/>
            <person name="Hugenholtz P."/>
        </authorList>
    </citation>
    <scope>NUCLEOTIDE SEQUENCE [LARGE SCALE GENOMIC DNA]</scope>
    <source>
        <strain evidence="11">UBA8672</strain>
    </source>
</reference>
<feature type="transmembrane region" description="Helical" evidence="9">
    <location>
        <begin position="88"/>
        <end position="113"/>
    </location>
</feature>
<dbReference type="EMBL" id="DPPF01000189">
    <property type="protein sequence ID" value="HCW93823.1"/>
    <property type="molecule type" value="Genomic_DNA"/>
</dbReference>
<evidence type="ECO:0000256" key="8">
    <source>
        <dbReference type="ARBA" id="ARBA00038436"/>
    </source>
</evidence>
<evidence type="ECO:0000256" key="4">
    <source>
        <dbReference type="ARBA" id="ARBA00022519"/>
    </source>
</evidence>
<gene>
    <name evidence="11" type="ORF">DHM44_09095</name>
</gene>
<keyword evidence="2" id="KW-0813">Transport</keyword>
<evidence type="ECO:0000256" key="9">
    <source>
        <dbReference type="SAM" id="Phobius"/>
    </source>
</evidence>
<dbReference type="PANTHER" id="PTHR35011:SF4">
    <property type="entry name" value="SLL1102 PROTEIN"/>
    <property type="match status" value="1"/>
</dbReference>
<proteinExistence type="inferred from homology"/>
<evidence type="ECO:0000256" key="7">
    <source>
        <dbReference type="ARBA" id="ARBA00023136"/>
    </source>
</evidence>
<feature type="transmembrane region" description="Helical" evidence="9">
    <location>
        <begin position="46"/>
        <end position="67"/>
    </location>
</feature>
<dbReference type="AlphaFoldDB" id="A0A3D5QDL1"/>